<name>A0A1M6NR66_9FLAO</name>
<feature type="transmembrane region" description="Helical" evidence="1">
    <location>
        <begin position="73"/>
        <end position="92"/>
    </location>
</feature>
<reference evidence="3" key="1">
    <citation type="submission" date="2016-11" db="EMBL/GenBank/DDBJ databases">
        <authorList>
            <person name="Varghese N."/>
            <person name="Submissions S."/>
        </authorList>
    </citation>
    <scope>NUCLEOTIDE SEQUENCE [LARGE SCALE GENOMIC DNA]</scope>
    <source>
        <strain evidence="3">DSM 19858</strain>
    </source>
</reference>
<keyword evidence="1" id="KW-0812">Transmembrane</keyword>
<feature type="transmembrane region" description="Helical" evidence="1">
    <location>
        <begin position="32"/>
        <end position="53"/>
    </location>
</feature>
<evidence type="ECO:0000313" key="2">
    <source>
        <dbReference type="EMBL" id="SHJ98231.1"/>
    </source>
</evidence>
<dbReference type="RefSeq" id="WP_072995630.1">
    <property type="nucleotide sequence ID" value="NZ_FQYU01000015.1"/>
</dbReference>
<evidence type="ECO:0000256" key="1">
    <source>
        <dbReference type="SAM" id="Phobius"/>
    </source>
</evidence>
<organism evidence="2 3">
    <name type="scientific">Pseudozobellia thermophila</name>
    <dbReference type="NCBI Taxonomy" id="192903"/>
    <lineage>
        <taxon>Bacteria</taxon>
        <taxon>Pseudomonadati</taxon>
        <taxon>Bacteroidota</taxon>
        <taxon>Flavobacteriia</taxon>
        <taxon>Flavobacteriales</taxon>
        <taxon>Flavobacteriaceae</taxon>
        <taxon>Pseudozobellia</taxon>
    </lineage>
</organism>
<dbReference type="OrthoDB" id="1525210at2"/>
<dbReference type="Proteomes" id="UP000184543">
    <property type="component" value="Unassembled WGS sequence"/>
</dbReference>
<feature type="transmembrane region" description="Helical" evidence="1">
    <location>
        <begin position="6"/>
        <end position="23"/>
    </location>
</feature>
<keyword evidence="3" id="KW-1185">Reference proteome</keyword>
<keyword evidence="1" id="KW-0472">Membrane</keyword>
<dbReference type="EMBL" id="FQYU01000015">
    <property type="protein sequence ID" value="SHJ98231.1"/>
    <property type="molecule type" value="Genomic_DNA"/>
</dbReference>
<keyword evidence="1" id="KW-1133">Transmembrane helix</keyword>
<dbReference type="AlphaFoldDB" id="A0A1M6NR66"/>
<proteinExistence type="predicted"/>
<sequence length="98" mass="10915">MKNMIALFLFLILPISSIGLLFVTDSNPQRKLILNGLLILNAIVYLLPIAYAYFNTPKGGNMWDENGPGAVLWLYMILLPLCVIAQVVLLILKIVNKS</sequence>
<protein>
    <submittedName>
        <fullName evidence="2">Uncharacterized protein</fullName>
    </submittedName>
</protein>
<accession>A0A1M6NR66</accession>
<evidence type="ECO:0000313" key="3">
    <source>
        <dbReference type="Proteomes" id="UP000184543"/>
    </source>
</evidence>
<gene>
    <name evidence="2" type="ORF">SAMN04488513_11511</name>
</gene>
<dbReference type="STRING" id="192903.SAMN04488513_11511"/>